<evidence type="ECO:0008006" key="3">
    <source>
        <dbReference type="Google" id="ProtNLM"/>
    </source>
</evidence>
<proteinExistence type="predicted"/>
<reference evidence="1 2" key="1">
    <citation type="submission" date="2017-04" db="EMBL/GenBank/DDBJ databases">
        <title>The genome sequence of Parageobacillus galactosidasius DSM 18751.</title>
        <authorList>
            <person name="Ramaloko W.T."/>
            <person name="Koen N."/>
            <person name="Polliack S."/>
            <person name="Aliyu H."/>
            <person name="Lebre P."/>
            <person name="Mohr T."/>
            <person name="Oswald F."/>
            <person name="Zwick M."/>
            <person name="Neumann A."/>
            <person name="Syldatk C."/>
            <person name="Cowan D."/>
            <person name="De Maayer P."/>
        </authorList>
    </citation>
    <scope>NUCLEOTIDE SEQUENCE [LARGE SCALE GENOMIC DNA]</scope>
    <source>
        <strain evidence="1 2">DSM 18751</strain>
    </source>
</reference>
<dbReference type="RefSeq" id="WP_089097190.1">
    <property type="nucleotide sequence ID" value="NZ_NDYL01000001.1"/>
</dbReference>
<dbReference type="AlphaFoldDB" id="A0A226QSS1"/>
<dbReference type="Gene3D" id="3.40.960.10">
    <property type="entry name" value="VSR Endonuclease"/>
    <property type="match status" value="1"/>
</dbReference>
<gene>
    <name evidence="1" type="ORF">B9L23_07690</name>
</gene>
<protein>
    <recommendedName>
        <fullName evidence="3">DUF2726 domain-containing protein</fullName>
    </recommendedName>
</protein>
<dbReference type="EMBL" id="NDYL01000001">
    <property type="protein sequence ID" value="OXB94737.1"/>
    <property type="molecule type" value="Genomic_DNA"/>
</dbReference>
<comment type="caution">
    <text evidence="1">The sequence shown here is derived from an EMBL/GenBank/DDBJ whole genome shotgun (WGS) entry which is preliminary data.</text>
</comment>
<evidence type="ECO:0000313" key="2">
    <source>
        <dbReference type="Proteomes" id="UP000198394"/>
    </source>
</evidence>
<sequence length="486" mass="57337">MAKKKWTYETIKEYIEGPEGNGCKLLTKPCDYINAESVLEIRCKCGNIFNTKFRNFNAKIKPKKQCNECGKLIRTLKTRIPYEKIKYFIEVESNSGCKLLSKEYKSYNEKMLIQCKCGNTFLASMRQFKNKNKRQCNECSGRKRWDYESVKKFVEENSECKLISTSYKNCDEKLTFQCKCGKIFKTTFTHFKESYGKREGQKQCPECGINKQKLKKRKPYEEVKEEIESNGCELLTPQNEYKGTQYKVKVKCKCGDIFECSPNTMKMYNKYQCNKCSGKQKLTLKEVKEWIKHNAPGYEFLSKKYKGVDYKYEMKCPKGHIFSKRFGHFYHGGDRCPVCISSSGENAIVEYLTKHNIDFKRQYSFPDCKRVQVLYFDFAVFNQGELYCLIEFDGQQHFEPCGFGSSEEEALEKFRIQKECDEIKNKYCKDNNIPLIRIPYWEYDNIESILNKELQSIKKKDELHFKDLFEWGKYLQSQKEGDSIGI</sequence>
<evidence type="ECO:0000313" key="1">
    <source>
        <dbReference type="EMBL" id="OXB94737.1"/>
    </source>
</evidence>
<keyword evidence="2" id="KW-1185">Reference proteome</keyword>
<accession>A0A226QSS1</accession>
<dbReference type="Proteomes" id="UP000198394">
    <property type="component" value="Unassembled WGS sequence"/>
</dbReference>
<name>A0A226QSS1_9BACL</name>
<organism evidence="1 2">
    <name type="scientific">Parageobacillus galactosidasius</name>
    <dbReference type="NCBI Taxonomy" id="883812"/>
    <lineage>
        <taxon>Bacteria</taxon>
        <taxon>Bacillati</taxon>
        <taxon>Bacillota</taxon>
        <taxon>Bacilli</taxon>
        <taxon>Bacillales</taxon>
        <taxon>Anoxybacillaceae</taxon>
        <taxon>Parageobacillus</taxon>
    </lineage>
</organism>